<feature type="transmembrane region" description="Helical" evidence="7">
    <location>
        <begin position="153"/>
        <end position="175"/>
    </location>
</feature>
<comment type="caution">
    <text evidence="9">The sequence shown here is derived from an EMBL/GenBank/DDBJ whole genome shotgun (WGS) entry which is preliminary data.</text>
</comment>
<dbReference type="Pfam" id="PF00528">
    <property type="entry name" value="BPD_transp_1"/>
    <property type="match status" value="1"/>
</dbReference>
<dbReference type="EMBL" id="BAAAWD010000012">
    <property type="protein sequence ID" value="GAA3015530.1"/>
    <property type="molecule type" value="Genomic_DNA"/>
</dbReference>
<keyword evidence="6 7" id="KW-0472">Membrane</keyword>
<feature type="transmembrane region" description="Helical" evidence="7">
    <location>
        <begin position="275"/>
        <end position="301"/>
    </location>
</feature>
<keyword evidence="10" id="KW-1185">Reference proteome</keyword>
<evidence type="ECO:0000313" key="10">
    <source>
        <dbReference type="Proteomes" id="UP001499930"/>
    </source>
</evidence>
<dbReference type="CDD" id="cd06261">
    <property type="entry name" value="TM_PBP2"/>
    <property type="match status" value="1"/>
</dbReference>
<name>A0ABN3Y2J3_9ACTN</name>
<dbReference type="SUPFAM" id="SSF161098">
    <property type="entry name" value="MetI-like"/>
    <property type="match status" value="1"/>
</dbReference>
<dbReference type="Gene3D" id="1.10.3720.10">
    <property type="entry name" value="MetI-like"/>
    <property type="match status" value="1"/>
</dbReference>
<evidence type="ECO:0000313" key="9">
    <source>
        <dbReference type="EMBL" id="GAA3015530.1"/>
    </source>
</evidence>
<comment type="similarity">
    <text evidence="7">Belongs to the binding-protein-dependent transport system permease family.</text>
</comment>
<evidence type="ECO:0000256" key="2">
    <source>
        <dbReference type="ARBA" id="ARBA00022448"/>
    </source>
</evidence>
<sequence length="354" mass="37506">MTSFLTPVAGRWYALPGLLRFTLRRLAAGILLVLGITLVSFVLTQLVPGDPVTANLGERAAADPAVVEAWRRQHGLDLPLPQQYLNYLGNLLGGDLGTSQQSHRPVTQDLAQFMSATFELALAAIAVALVLGVGLGVLAAMRRDRLADQIIRVVSLAGVSVPTFWLSLVAMYVFYARLGISPGSGRLNPGTTPPPDVTGLYTVDAVLSGQWTVLGEAAAHLWLPALVLAIFTIGSLTRFTRASVLEVVGNDYVRAGRAKGLSPSYVTFGYILRPALVSVITVAGLAFGNLLGGAVLVETVFSWPGLGAYAYRGALTLDLPAIMGVSLVVAVVYVVVNFVVDLLYAVVDPRIRLG</sequence>
<dbReference type="InterPro" id="IPR045621">
    <property type="entry name" value="BPD_transp_1_N"/>
</dbReference>
<dbReference type="Pfam" id="PF19300">
    <property type="entry name" value="BPD_transp_1_N"/>
    <property type="match status" value="1"/>
</dbReference>
<protein>
    <submittedName>
        <fullName evidence="9">ABC transporter permease</fullName>
    </submittedName>
</protein>
<reference evidence="9 10" key="1">
    <citation type="journal article" date="2019" name="Int. J. Syst. Evol. Microbiol.">
        <title>The Global Catalogue of Microorganisms (GCM) 10K type strain sequencing project: providing services to taxonomists for standard genome sequencing and annotation.</title>
        <authorList>
            <consortium name="The Broad Institute Genomics Platform"/>
            <consortium name="The Broad Institute Genome Sequencing Center for Infectious Disease"/>
            <person name="Wu L."/>
            <person name="Ma J."/>
        </authorList>
    </citation>
    <scope>NUCLEOTIDE SEQUENCE [LARGE SCALE GENOMIC DNA]</scope>
    <source>
        <strain evidence="9 10">JCM 3106</strain>
    </source>
</reference>
<dbReference type="InterPro" id="IPR035906">
    <property type="entry name" value="MetI-like_sf"/>
</dbReference>
<organism evidence="9 10">
    <name type="scientific">Streptosporangium longisporum</name>
    <dbReference type="NCBI Taxonomy" id="46187"/>
    <lineage>
        <taxon>Bacteria</taxon>
        <taxon>Bacillati</taxon>
        <taxon>Actinomycetota</taxon>
        <taxon>Actinomycetes</taxon>
        <taxon>Streptosporangiales</taxon>
        <taxon>Streptosporangiaceae</taxon>
        <taxon>Streptosporangium</taxon>
    </lineage>
</organism>
<keyword evidence="2 7" id="KW-0813">Transport</keyword>
<feature type="transmembrane region" description="Helical" evidence="7">
    <location>
        <begin position="217"/>
        <end position="236"/>
    </location>
</feature>
<dbReference type="PROSITE" id="PS50928">
    <property type="entry name" value="ABC_TM1"/>
    <property type="match status" value="1"/>
</dbReference>
<evidence type="ECO:0000256" key="1">
    <source>
        <dbReference type="ARBA" id="ARBA00004651"/>
    </source>
</evidence>
<evidence type="ECO:0000256" key="5">
    <source>
        <dbReference type="ARBA" id="ARBA00022989"/>
    </source>
</evidence>
<dbReference type="PANTHER" id="PTHR43163">
    <property type="entry name" value="DIPEPTIDE TRANSPORT SYSTEM PERMEASE PROTEIN DPPB-RELATED"/>
    <property type="match status" value="1"/>
</dbReference>
<gene>
    <name evidence="9" type="ORF">GCM10017559_43690</name>
</gene>
<feature type="transmembrane region" description="Helical" evidence="7">
    <location>
        <begin position="321"/>
        <end position="347"/>
    </location>
</feature>
<comment type="subcellular location">
    <subcellularLocation>
        <location evidence="1 7">Cell membrane</location>
        <topology evidence="1 7">Multi-pass membrane protein</topology>
    </subcellularLocation>
</comment>
<dbReference type="RefSeq" id="WP_344898259.1">
    <property type="nucleotide sequence ID" value="NZ_BAAAWD010000012.1"/>
</dbReference>
<keyword evidence="3" id="KW-1003">Cell membrane</keyword>
<evidence type="ECO:0000256" key="7">
    <source>
        <dbReference type="RuleBase" id="RU363032"/>
    </source>
</evidence>
<feature type="transmembrane region" description="Helical" evidence="7">
    <location>
        <begin position="26"/>
        <end position="47"/>
    </location>
</feature>
<dbReference type="PANTHER" id="PTHR43163:SF6">
    <property type="entry name" value="DIPEPTIDE TRANSPORT SYSTEM PERMEASE PROTEIN DPPB-RELATED"/>
    <property type="match status" value="1"/>
</dbReference>
<accession>A0ABN3Y2J3</accession>
<keyword evidence="5 7" id="KW-1133">Transmembrane helix</keyword>
<evidence type="ECO:0000256" key="6">
    <source>
        <dbReference type="ARBA" id="ARBA00023136"/>
    </source>
</evidence>
<feature type="domain" description="ABC transmembrane type-1" evidence="8">
    <location>
        <begin position="114"/>
        <end position="344"/>
    </location>
</feature>
<dbReference type="InterPro" id="IPR000515">
    <property type="entry name" value="MetI-like"/>
</dbReference>
<evidence type="ECO:0000256" key="4">
    <source>
        <dbReference type="ARBA" id="ARBA00022692"/>
    </source>
</evidence>
<evidence type="ECO:0000256" key="3">
    <source>
        <dbReference type="ARBA" id="ARBA00022475"/>
    </source>
</evidence>
<keyword evidence="4 7" id="KW-0812">Transmembrane</keyword>
<proteinExistence type="inferred from homology"/>
<evidence type="ECO:0000259" key="8">
    <source>
        <dbReference type="PROSITE" id="PS50928"/>
    </source>
</evidence>
<dbReference type="Proteomes" id="UP001499930">
    <property type="component" value="Unassembled WGS sequence"/>
</dbReference>
<feature type="transmembrane region" description="Helical" evidence="7">
    <location>
        <begin position="120"/>
        <end position="141"/>
    </location>
</feature>